<reference evidence="7" key="2">
    <citation type="submission" date="2023-01" db="EMBL/GenBank/DDBJ databases">
        <authorList>
            <person name="Petersen C."/>
        </authorList>
    </citation>
    <scope>NUCLEOTIDE SEQUENCE</scope>
    <source>
        <strain evidence="7">IBT 12815</strain>
    </source>
</reference>
<dbReference type="InterPro" id="IPR002772">
    <property type="entry name" value="Glyco_hydro_3_C"/>
</dbReference>
<dbReference type="EMBL" id="JAQJAE010000001">
    <property type="protein sequence ID" value="KAJ5616676.1"/>
    <property type="molecule type" value="Genomic_DNA"/>
</dbReference>
<feature type="region of interest" description="Disordered" evidence="5">
    <location>
        <begin position="1"/>
        <end position="24"/>
    </location>
</feature>
<dbReference type="Pfam" id="PF01915">
    <property type="entry name" value="Glyco_hydro_3_C"/>
    <property type="match status" value="1"/>
</dbReference>
<dbReference type="Gene3D" id="2.60.120.260">
    <property type="entry name" value="Galactose-binding domain-like"/>
    <property type="match status" value="1"/>
</dbReference>
<evidence type="ECO:0000256" key="1">
    <source>
        <dbReference type="ARBA" id="ARBA00005336"/>
    </source>
</evidence>
<evidence type="ECO:0000256" key="2">
    <source>
        <dbReference type="ARBA" id="ARBA00022801"/>
    </source>
</evidence>
<organism evidence="7 8">
    <name type="scientific">Penicillium hordei</name>
    <dbReference type="NCBI Taxonomy" id="40994"/>
    <lineage>
        <taxon>Eukaryota</taxon>
        <taxon>Fungi</taxon>
        <taxon>Dikarya</taxon>
        <taxon>Ascomycota</taxon>
        <taxon>Pezizomycotina</taxon>
        <taxon>Eurotiomycetes</taxon>
        <taxon>Eurotiomycetidae</taxon>
        <taxon>Eurotiales</taxon>
        <taxon>Aspergillaceae</taxon>
        <taxon>Penicillium</taxon>
    </lineage>
</organism>
<evidence type="ECO:0000259" key="6">
    <source>
        <dbReference type="Pfam" id="PF01915"/>
    </source>
</evidence>
<keyword evidence="8" id="KW-1185">Reference proteome</keyword>
<dbReference type="AlphaFoldDB" id="A0AAD6EG53"/>
<evidence type="ECO:0000313" key="7">
    <source>
        <dbReference type="EMBL" id="KAJ5616676.1"/>
    </source>
</evidence>
<proteinExistence type="inferred from homology"/>
<dbReference type="Gene3D" id="3.40.50.1700">
    <property type="entry name" value="Glycoside hydrolase family 3 C-terminal domain"/>
    <property type="match status" value="1"/>
</dbReference>
<gene>
    <name evidence="7" type="ORF">N7537_001790</name>
</gene>
<evidence type="ECO:0000256" key="4">
    <source>
        <dbReference type="ARBA" id="ARBA00023295"/>
    </source>
</evidence>
<protein>
    <recommendedName>
        <fullName evidence="6">Glycoside hydrolase family 3 C-terminal domain-containing protein</fullName>
    </recommendedName>
</protein>
<dbReference type="GeneID" id="81583090"/>
<dbReference type="Proteomes" id="UP001213799">
    <property type="component" value="Unassembled WGS sequence"/>
</dbReference>
<dbReference type="GO" id="GO:0004553">
    <property type="term" value="F:hydrolase activity, hydrolyzing O-glycosyl compounds"/>
    <property type="evidence" value="ECO:0007669"/>
    <property type="project" value="InterPro"/>
</dbReference>
<comment type="caution">
    <text evidence="7">The sequence shown here is derived from an EMBL/GenBank/DDBJ whole genome shotgun (WGS) entry which is preliminary data.</text>
</comment>
<accession>A0AAD6EG53</accession>
<feature type="domain" description="Glycoside hydrolase family 3 C-terminal" evidence="6">
    <location>
        <begin position="41"/>
        <end position="110"/>
    </location>
</feature>
<dbReference type="GO" id="GO:0005975">
    <property type="term" value="P:carbohydrate metabolic process"/>
    <property type="evidence" value="ECO:0007669"/>
    <property type="project" value="InterPro"/>
</dbReference>
<dbReference type="InterPro" id="IPR036881">
    <property type="entry name" value="Glyco_hydro_3_C_sf"/>
</dbReference>
<name>A0AAD6EG53_9EURO</name>
<dbReference type="SUPFAM" id="SSF52279">
    <property type="entry name" value="Beta-D-glucan exohydrolase, C-terminal domain"/>
    <property type="match status" value="1"/>
</dbReference>
<keyword evidence="4" id="KW-0326">Glycosidase</keyword>
<keyword evidence="2" id="KW-0378">Hydrolase</keyword>
<evidence type="ECO:0000256" key="5">
    <source>
        <dbReference type="SAM" id="MobiDB-lite"/>
    </source>
</evidence>
<keyword evidence="3" id="KW-0119">Carbohydrate metabolism</keyword>
<dbReference type="RefSeq" id="XP_056757843.1">
    <property type="nucleotide sequence ID" value="XM_056892848.1"/>
</dbReference>
<reference evidence="7" key="1">
    <citation type="journal article" date="2023" name="IMA Fungus">
        <title>Comparative genomic study of the Penicillium genus elucidates a diverse pangenome and 15 lateral gene transfer events.</title>
        <authorList>
            <person name="Petersen C."/>
            <person name="Sorensen T."/>
            <person name="Nielsen M.R."/>
            <person name="Sondergaard T.E."/>
            <person name="Sorensen J.L."/>
            <person name="Fitzpatrick D.A."/>
            <person name="Frisvad J.C."/>
            <person name="Nielsen K.L."/>
        </authorList>
    </citation>
    <scope>NUCLEOTIDE SEQUENCE</scope>
    <source>
        <strain evidence="7">IBT 12815</strain>
    </source>
</reference>
<evidence type="ECO:0000256" key="3">
    <source>
        <dbReference type="ARBA" id="ARBA00023277"/>
    </source>
</evidence>
<evidence type="ECO:0000313" key="8">
    <source>
        <dbReference type="Proteomes" id="UP001213799"/>
    </source>
</evidence>
<sequence>MEDHKPYRVTLRTHSRDIPSPDGEISPHSAKLCFMEKHNDRVAIAEAVTVAARSNVSVIFGGRTHEHKSEGFDLQALKLPGSQIRMIKAIASVSKKTIFIIHYGNPINVSP</sequence>
<comment type="similarity">
    <text evidence="1">Belongs to the glycosyl hydrolase 3 family.</text>
</comment>